<name>A0A1B8U4I2_9FLAO</name>
<evidence type="ECO:0000256" key="1">
    <source>
        <dbReference type="SAM" id="Phobius"/>
    </source>
</evidence>
<keyword evidence="1" id="KW-1133">Transmembrane helix</keyword>
<dbReference type="STRING" id="996801.BW723_14995"/>
<feature type="transmembrane region" description="Helical" evidence="1">
    <location>
        <begin position="48"/>
        <end position="67"/>
    </location>
</feature>
<keyword evidence="1" id="KW-0472">Membrane</keyword>
<dbReference type="RefSeq" id="WP_068359102.1">
    <property type="nucleotide sequence ID" value="NZ_CP019337.1"/>
</dbReference>
<protein>
    <recommendedName>
        <fullName evidence="4">SPOR domain-containing protein</fullName>
    </recommendedName>
</protein>
<dbReference type="KEGG" id="prn:BW723_14995"/>
<evidence type="ECO:0000313" key="2">
    <source>
        <dbReference type="EMBL" id="OBY66763.1"/>
    </source>
</evidence>
<sequence length="200" mass="23283">MPLIKEEVLNELYSELDRLKTDKEKLQTGFVDLKLKSNQQKKANRRNIIILIVAIILLVFLSIYLYLQHSNSQSVIETKEQKIVTLLNRINSESKPKTSNLKSTVINPDVIYTIQLGVFEKLDLDISTKENFSFKEIENKEKRIYQLGVFSSYTTATLFKEEIKKIGLEDAFIVPYNKESDRIDIKKALVLSNEEFYIKE</sequence>
<evidence type="ECO:0008006" key="4">
    <source>
        <dbReference type="Google" id="ProtNLM"/>
    </source>
</evidence>
<keyword evidence="3" id="KW-1185">Reference proteome</keyword>
<reference evidence="3" key="1">
    <citation type="submission" date="2016-02" db="EMBL/GenBank/DDBJ databases">
        <title>Paenibacillus sp. LPB0068, isolated from Crassostrea gigas.</title>
        <authorList>
            <person name="Shin S.-K."/>
            <person name="Yi H."/>
        </authorList>
    </citation>
    <scope>NUCLEOTIDE SEQUENCE [LARGE SCALE GENOMIC DNA]</scope>
    <source>
        <strain evidence="3">KCTC 23969</strain>
    </source>
</reference>
<organism evidence="2 3">
    <name type="scientific">Polaribacter reichenbachii</name>
    <dbReference type="NCBI Taxonomy" id="996801"/>
    <lineage>
        <taxon>Bacteria</taxon>
        <taxon>Pseudomonadati</taxon>
        <taxon>Bacteroidota</taxon>
        <taxon>Flavobacteriia</taxon>
        <taxon>Flavobacteriales</taxon>
        <taxon>Flavobacteriaceae</taxon>
    </lineage>
</organism>
<keyword evidence="1" id="KW-0812">Transmembrane</keyword>
<dbReference type="Proteomes" id="UP000092612">
    <property type="component" value="Unassembled WGS sequence"/>
</dbReference>
<accession>A0A1B8U4I2</accession>
<evidence type="ECO:0000313" key="3">
    <source>
        <dbReference type="Proteomes" id="UP000092612"/>
    </source>
</evidence>
<proteinExistence type="predicted"/>
<dbReference type="AlphaFoldDB" id="A0A1B8U4I2"/>
<dbReference type="OrthoDB" id="1119072at2"/>
<dbReference type="EMBL" id="LSFL01000012">
    <property type="protein sequence ID" value="OBY66763.1"/>
    <property type="molecule type" value="Genomic_DNA"/>
</dbReference>
<comment type="caution">
    <text evidence="2">The sequence shown here is derived from an EMBL/GenBank/DDBJ whole genome shotgun (WGS) entry which is preliminary data.</text>
</comment>
<gene>
    <name evidence="2" type="ORF">LPB301_06065</name>
</gene>